<dbReference type="InterPro" id="IPR011063">
    <property type="entry name" value="TilS/TtcA_N"/>
</dbReference>
<dbReference type="PANTHER" id="PTHR43033:SF1">
    <property type="entry name" value="TRNA(ILE)-LYSIDINE SYNTHASE-RELATED"/>
    <property type="match status" value="1"/>
</dbReference>
<keyword evidence="3 8" id="KW-0436">Ligase</keyword>
<evidence type="ECO:0000256" key="1">
    <source>
        <dbReference type="ARBA" id="ARBA00004496"/>
    </source>
</evidence>
<organism evidence="10 11">
    <name type="scientific">Paenibacillus gyeongsangnamensis</name>
    <dbReference type="NCBI Taxonomy" id="3388067"/>
    <lineage>
        <taxon>Bacteria</taxon>
        <taxon>Bacillati</taxon>
        <taxon>Bacillota</taxon>
        <taxon>Bacilli</taxon>
        <taxon>Bacillales</taxon>
        <taxon>Paenibacillaceae</taxon>
        <taxon>Paenibacillus</taxon>
    </lineage>
</organism>
<protein>
    <recommendedName>
        <fullName evidence="8">tRNA(Ile)-lysidine synthase</fullName>
        <ecNumber evidence="8">6.3.4.19</ecNumber>
    </recommendedName>
    <alternativeName>
        <fullName evidence="8">tRNA(Ile)-2-lysyl-cytidine synthase</fullName>
    </alternativeName>
    <alternativeName>
        <fullName evidence="8">tRNA(Ile)-lysidine synthetase</fullName>
    </alternativeName>
</protein>
<comment type="function">
    <text evidence="8">Ligates lysine onto the cytidine present at position 34 of the AUA codon-specific tRNA(Ile) that contains the anticodon CAU, in an ATP-dependent manner. Cytidine is converted to lysidine, thus changing the amino acid specificity of the tRNA from methionine to isoleucine.</text>
</comment>
<evidence type="ECO:0000313" key="10">
    <source>
        <dbReference type="EMBL" id="MCZ8517585.1"/>
    </source>
</evidence>
<evidence type="ECO:0000256" key="8">
    <source>
        <dbReference type="HAMAP-Rule" id="MF_01161"/>
    </source>
</evidence>
<dbReference type="Pfam" id="PF01171">
    <property type="entry name" value="ATP_bind_3"/>
    <property type="match status" value="1"/>
</dbReference>
<evidence type="ECO:0000256" key="5">
    <source>
        <dbReference type="ARBA" id="ARBA00022741"/>
    </source>
</evidence>
<feature type="binding site" evidence="8">
    <location>
        <begin position="32"/>
        <end position="37"/>
    </location>
    <ligand>
        <name>ATP</name>
        <dbReference type="ChEBI" id="CHEBI:30616"/>
    </ligand>
</feature>
<dbReference type="InterPro" id="IPR014729">
    <property type="entry name" value="Rossmann-like_a/b/a_fold"/>
</dbReference>
<dbReference type="RefSeq" id="WP_269886113.1">
    <property type="nucleotide sequence ID" value="NZ_JAQAGZ010000043.1"/>
</dbReference>
<evidence type="ECO:0000256" key="4">
    <source>
        <dbReference type="ARBA" id="ARBA00022694"/>
    </source>
</evidence>
<keyword evidence="5 8" id="KW-0547">Nucleotide-binding</keyword>
<dbReference type="InterPro" id="IPR012796">
    <property type="entry name" value="Lysidine-tRNA-synth_C"/>
</dbReference>
<dbReference type="SMART" id="SM00977">
    <property type="entry name" value="TilS_C"/>
    <property type="match status" value="1"/>
</dbReference>
<dbReference type="PANTHER" id="PTHR43033">
    <property type="entry name" value="TRNA(ILE)-LYSIDINE SYNTHASE-RELATED"/>
    <property type="match status" value="1"/>
</dbReference>
<comment type="caution">
    <text evidence="10">The sequence shown here is derived from an EMBL/GenBank/DDBJ whole genome shotgun (WGS) entry which is preliminary data.</text>
</comment>
<dbReference type="InterPro" id="IPR012094">
    <property type="entry name" value="tRNA_Ile_lys_synt"/>
</dbReference>
<reference evidence="10 11" key="1">
    <citation type="submission" date="2022-12" db="EMBL/GenBank/DDBJ databases">
        <title>Draft genome sequence of Paenibacillus sp. dW9.</title>
        <authorList>
            <person name="Choi E.-W."/>
            <person name="Kim D.-U."/>
        </authorList>
    </citation>
    <scope>NUCLEOTIDE SEQUENCE [LARGE SCALE GENOMIC DNA]</scope>
    <source>
        <strain evidence="11">dW9</strain>
    </source>
</reference>
<dbReference type="EC" id="6.3.4.19" evidence="8"/>
<proteinExistence type="inferred from homology"/>
<comment type="catalytic activity">
    <reaction evidence="7 8">
        <text>cytidine(34) in tRNA(Ile2) + L-lysine + ATP = lysidine(34) in tRNA(Ile2) + AMP + diphosphate + H(+)</text>
        <dbReference type="Rhea" id="RHEA:43744"/>
        <dbReference type="Rhea" id="RHEA-COMP:10625"/>
        <dbReference type="Rhea" id="RHEA-COMP:10670"/>
        <dbReference type="ChEBI" id="CHEBI:15378"/>
        <dbReference type="ChEBI" id="CHEBI:30616"/>
        <dbReference type="ChEBI" id="CHEBI:32551"/>
        <dbReference type="ChEBI" id="CHEBI:33019"/>
        <dbReference type="ChEBI" id="CHEBI:82748"/>
        <dbReference type="ChEBI" id="CHEBI:83665"/>
        <dbReference type="ChEBI" id="CHEBI:456215"/>
        <dbReference type="EC" id="6.3.4.19"/>
    </reaction>
</comment>
<accession>A0ABT4QLI9</accession>
<dbReference type="HAMAP" id="MF_01161">
    <property type="entry name" value="tRNA_Ile_lys_synt"/>
    <property type="match status" value="1"/>
</dbReference>
<sequence length="482" mass="54646">MEKPLELTARVERDIEQGQWLQPGDGIVVAVSGGPDSVALLHLLFALSEKWSWRLTAAHVNHGFRPEESALEAELVRRTAEKLGVAYEAVTLDLPDYIRRTGMNGQAAAREKRYEFLHRVALHRGASRVALAHHADDQAETVLMRILRGTGPSGLRGIPVHRMEKNGVELIRPLLRITKVDLVRYCEERKLAYATDSSNLKADYYRNQIRLEALPYLSQYNERLPSALTRLAEMMEAEDDYMEAETGRLYERNVTAGSDGHSWSARWFAGVHVALQRRLIKLILNYLACGEDALDFLKIEQIRLAVLRERPSNFQMDIGLGIRLTREYDRTALHSMVLPPVPFAHEVPPELERLDIPESGASMTFRTEELRQPYEAGDDRLEIWLDAAAVPFPLTIRSRRPGDRMRLFGLNGSKKVKDMFIDAKLPPGLRDRVPLVADAEGRILWAAGIRRSSVAPVTESTRSVLRLRLFMPDLSRFACQDT</sequence>
<comment type="subcellular location">
    <subcellularLocation>
        <location evidence="1 8">Cytoplasm</location>
    </subcellularLocation>
</comment>
<keyword evidence="11" id="KW-1185">Reference proteome</keyword>
<keyword evidence="6 8" id="KW-0067">ATP-binding</keyword>
<dbReference type="EMBL" id="JAQAGZ010000043">
    <property type="protein sequence ID" value="MCZ8517585.1"/>
    <property type="molecule type" value="Genomic_DNA"/>
</dbReference>
<feature type="domain" description="Lysidine-tRNA(Ile) synthetase C-terminal" evidence="9">
    <location>
        <begin position="394"/>
        <end position="467"/>
    </location>
</feature>
<keyword evidence="4 8" id="KW-0819">tRNA processing</keyword>
<dbReference type="Pfam" id="PF11734">
    <property type="entry name" value="TilS_C"/>
    <property type="match status" value="1"/>
</dbReference>
<dbReference type="NCBIfam" id="TIGR02433">
    <property type="entry name" value="lysidine_TilS_C"/>
    <property type="match status" value="1"/>
</dbReference>
<gene>
    <name evidence="8 10" type="primary">tilS</name>
    <name evidence="10" type="ORF">O9H85_35690</name>
</gene>
<dbReference type="InterPro" id="IPR012795">
    <property type="entry name" value="tRNA_Ile_lys_synt_N"/>
</dbReference>
<name>A0ABT4QLI9_9BACL</name>
<comment type="similarity">
    <text evidence="8">Belongs to the tRNA(Ile)-lysidine synthase family.</text>
</comment>
<dbReference type="Gene3D" id="3.40.50.620">
    <property type="entry name" value="HUPs"/>
    <property type="match status" value="1"/>
</dbReference>
<dbReference type="SUPFAM" id="SSF56037">
    <property type="entry name" value="PheT/TilS domain"/>
    <property type="match status" value="1"/>
</dbReference>
<evidence type="ECO:0000313" key="11">
    <source>
        <dbReference type="Proteomes" id="UP001527882"/>
    </source>
</evidence>
<evidence type="ECO:0000256" key="6">
    <source>
        <dbReference type="ARBA" id="ARBA00022840"/>
    </source>
</evidence>
<dbReference type="Gene3D" id="3.30.465.60">
    <property type="match status" value="1"/>
</dbReference>
<dbReference type="SUPFAM" id="SSF82829">
    <property type="entry name" value="MesJ substrate recognition domain-like"/>
    <property type="match status" value="1"/>
</dbReference>
<keyword evidence="2 8" id="KW-0963">Cytoplasm</keyword>
<comment type="domain">
    <text evidence="8">The N-terminal region contains the highly conserved SGGXDS motif, predicted to be a P-loop motif involved in ATP binding.</text>
</comment>
<dbReference type="GO" id="GO:0032267">
    <property type="term" value="F:tRNA(Ile)-lysidine synthase activity"/>
    <property type="evidence" value="ECO:0007669"/>
    <property type="project" value="UniProtKB-EC"/>
</dbReference>
<evidence type="ECO:0000256" key="3">
    <source>
        <dbReference type="ARBA" id="ARBA00022598"/>
    </source>
</evidence>
<evidence type="ECO:0000256" key="7">
    <source>
        <dbReference type="ARBA" id="ARBA00048539"/>
    </source>
</evidence>
<dbReference type="NCBIfam" id="TIGR02432">
    <property type="entry name" value="lysidine_TilS_N"/>
    <property type="match status" value="1"/>
</dbReference>
<evidence type="ECO:0000256" key="2">
    <source>
        <dbReference type="ARBA" id="ARBA00022490"/>
    </source>
</evidence>
<dbReference type="SUPFAM" id="SSF52402">
    <property type="entry name" value="Adenine nucleotide alpha hydrolases-like"/>
    <property type="match status" value="1"/>
</dbReference>
<dbReference type="Proteomes" id="UP001527882">
    <property type="component" value="Unassembled WGS sequence"/>
</dbReference>
<evidence type="ECO:0000259" key="9">
    <source>
        <dbReference type="SMART" id="SM00977"/>
    </source>
</evidence>
<dbReference type="CDD" id="cd01992">
    <property type="entry name" value="TilS_N"/>
    <property type="match status" value="1"/>
</dbReference>